<organism evidence="1">
    <name type="scientific">Siphoviridae sp. ct0Go27</name>
    <dbReference type="NCBI Taxonomy" id="2827761"/>
    <lineage>
        <taxon>Viruses</taxon>
        <taxon>Duplodnaviria</taxon>
        <taxon>Heunggongvirae</taxon>
        <taxon>Uroviricota</taxon>
        <taxon>Caudoviricetes</taxon>
    </lineage>
</organism>
<protein>
    <submittedName>
        <fullName evidence="1">Head tail adaptor</fullName>
    </submittedName>
</protein>
<reference evidence="1" key="1">
    <citation type="journal article" date="2021" name="Proc. Natl. Acad. Sci. U.S.A.">
        <title>A Catalog of Tens of Thousands of Viruses from Human Metagenomes Reveals Hidden Associations with Chronic Diseases.</title>
        <authorList>
            <person name="Tisza M.J."/>
            <person name="Buck C.B."/>
        </authorList>
    </citation>
    <scope>NUCLEOTIDE SEQUENCE</scope>
    <source>
        <strain evidence="1">Ct0Go27</strain>
    </source>
</reference>
<evidence type="ECO:0000313" key="1">
    <source>
        <dbReference type="EMBL" id="DAF43024.1"/>
    </source>
</evidence>
<name>A0A8S5RWJ6_9CAUD</name>
<dbReference type="Pfam" id="PF05521">
    <property type="entry name" value="Phage_HCP"/>
    <property type="match status" value="1"/>
</dbReference>
<proteinExistence type="predicted"/>
<dbReference type="Gene3D" id="2.40.10.270">
    <property type="entry name" value="Bacteriophage SPP1 head-tail adaptor protein"/>
    <property type="match status" value="1"/>
</dbReference>
<dbReference type="InterPro" id="IPR008767">
    <property type="entry name" value="Phage_SPP1_head-tail_adaptor"/>
</dbReference>
<sequence length="114" mass="13391">MTINPGRLRKVIGVYRYIEKENSVGSTIKVLEKVRSLYGEIRPVRGSEYTEYYKEYHSLSVKITLRHWADLRPTDILVYGKRQFIIQSIINPLEVNYIVECMCVEKTEKEIAYG</sequence>
<dbReference type="InterPro" id="IPR038666">
    <property type="entry name" value="SSP1_head-tail_sf"/>
</dbReference>
<dbReference type="EMBL" id="BK032498">
    <property type="protein sequence ID" value="DAF43024.1"/>
    <property type="molecule type" value="Genomic_DNA"/>
</dbReference>
<accession>A0A8S5RWJ6</accession>